<dbReference type="Pfam" id="PF12819">
    <property type="entry name" value="Malectin_like"/>
    <property type="match status" value="2"/>
</dbReference>
<dbReference type="AlphaFoldDB" id="A0A438K791"/>
<dbReference type="Proteomes" id="UP000288805">
    <property type="component" value="Unassembled WGS sequence"/>
</dbReference>
<feature type="domain" description="Malectin-like" evidence="7">
    <location>
        <begin position="44"/>
        <end position="112"/>
    </location>
</feature>
<accession>A0A438K791</accession>
<evidence type="ECO:0000256" key="3">
    <source>
        <dbReference type="ARBA" id="ARBA00022729"/>
    </source>
</evidence>
<keyword evidence="4" id="KW-1133">Transmembrane helix</keyword>
<keyword evidence="5" id="KW-0472">Membrane</keyword>
<evidence type="ECO:0000256" key="6">
    <source>
        <dbReference type="SAM" id="SignalP"/>
    </source>
</evidence>
<dbReference type="GO" id="GO:0016301">
    <property type="term" value="F:kinase activity"/>
    <property type="evidence" value="ECO:0007669"/>
    <property type="project" value="UniProtKB-KW"/>
</dbReference>
<keyword evidence="8" id="KW-0675">Receptor</keyword>
<evidence type="ECO:0000256" key="1">
    <source>
        <dbReference type="ARBA" id="ARBA00004167"/>
    </source>
</evidence>
<dbReference type="GO" id="GO:0016020">
    <property type="term" value="C:membrane"/>
    <property type="evidence" value="ECO:0007669"/>
    <property type="project" value="UniProtKB-SubCell"/>
</dbReference>
<evidence type="ECO:0000313" key="9">
    <source>
        <dbReference type="Proteomes" id="UP000288805"/>
    </source>
</evidence>
<dbReference type="EMBL" id="QGNW01000014">
    <property type="protein sequence ID" value="RVX17066.1"/>
    <property type="molecule type" value="Genomic_DNA"/>
</dbReference>
<dbReference type="PROSITE" id="PS51257">
    <property type="entry name" value="PROKAR_LIPOPROTEIN"/>
    <property type="match status" value="1"/>
</dbReference>
<name>A0A438K791_VITVI</name>
<dbReference type="PANTHER" id="PTHR45631:SF206">
    <property type="entry name" value="PROTEIN KINASE DOMAIN-CONTAINING PROTEIN"/>
    <property type="match status" value="1"/>
</dbReference>
<gene>
    <name evidence="8" type="primary">VvCHDp000290_3</name>
    <name evidence="8" type="ORF">CK203_003022</name>
</gene>
<keyword evidence="8" id="KW-0418">Kinase</keyword>
<evidence type="ECO:0000259" key="7">
    <source>
        <dbReference type="Pfam" id="PF12819"/>
    </source>
</evidence>
<evidence type="ECO:0000256" key="4">
    <source>
        <dbReference type="ARBA" id="ARBA00022989"/>
    </source>
</evidence>
<dbReference type="PANTHER" id="PTHR45631">
    <property type="entry name" value="OS07G0107800 PROTEIN-RELATED"/>
    <property type="match status" value="1"/>
</dbReference>
<comment type="subcellular location">
    <subcellularLocation>
        <location evidence="1">Membrane</location>
        <topology evidence="1">Single-pass membrane protein</topology>
    </subcellularLocation>
</comment>
<sequence>MDGRPTLIWLLIFSLHTSGWVSGTFHGIYSCRRELTATKGFISIDCGIAPDSHYIDDGLQILYISDEDFIDTGINYNVSMEYIDNNASKQYMNVRSFPEGNKNCYTLRPEGGKVNIDNPSNTIRKEIMNVPTTDDLYVYLVNIGSGTPFISTLELRPLNNSIYDKSEPGSLLLFNRWDFGKEEDDYLISDVDDVLDRVRETFMESQWATVKAPY</sequence>
<organism evidence="8 9">
    <name type="scientific">Vitis vinifera</name>
    <name type="common">Grape</name>
    <dbReference type="NCBI Taxonomy" id="29760"/>
    <lineage>
        <taxon>Eukaryota</taxon>
        <taxon>Viridiplantae</taxon>
        <taxon>Streptophyta</taxon>
        <taxon>Embryophyta</taxon>
        <taxon>Tracheophyta</taxon>
        <taxon>Spermatophyta</taxon>
        <taxon>Magnoliopsida</taxon>
        <taxon>eudicotyledons</taxon>
        <taxon>Gunneridae</taxon>
        <taxon>Pentapetalae</taxon>
        <taxon>rosids</taxon>
        <taxon>Vitales</taxon>
        <taxon>Vitaceae</taxon>
        <taxon>Viteae</taxon>
        <taxon>Vitis</taxon>
    </lineage>
</organism>
<dbReference type="InterPro" id="IPR024788">
    <property type="entry name" value="Malectin-like_Carb-bd_dom"/>
</dbReference>
<keyword evidence="2" id="KW-0812">Transmembrane</keyword>
<proteinExistence type="predicted"/>
<feature type="signal peptide" evidence="6">
    <location>
        <begin position="1"/>
        <end position="23"/>
    </location>
</feature>
<comment type="caution">
    <text evidence="8">The sequence shown here is derived from an EMBL/GenBank/DDBJ whole genome shotgun (WGS) entry which is preliminary data.</text>
</comment>
<protein>
    <submittedName>
        <fullName evidence="8">Putative leucine-rich repeat receptor-like protein kinase</fullName>
    </submittedName>
</protein>
<reference evidence="8 9" key="1">
    <citation type="journal article" date="2018" name="PLoS Genet.">
        <title>Population sequencing reveals clonal diversity and ancestral inbreeding in the grapevine cultivar Chardonnay.</title>
        <authorList>
            <person name="Roach M.J."/>
            <person name="Johnson D.L."/>
            <person name="Bohlmann J."/>
            <person name="van Vuuren H.J."/>
            <person name="Jones S.J."/>
            <person name="Pretorius I.S."/>
            <person name="Schmidt S.A."/>
            <person name="Borneman A.R."/>
        </authorList>
    </citation>
    <scope>NUCLEOTIDE SEQUENCE [LARGE SCALE GENOMIC DNA]</scope>
    <source>
        <strain evidence="9">cv. Chardonnay</strain>
        <tissue evidence="8">Leaf</tissue>
    </source>
</reference>
<keyword evidence="3 6" id="KW-0732">Signal</keyword>
<evidence type="ECO:0000313" key="8">
    <source>
        <dbReference type="EMBL" id="RVX17066.1"/>
    </source>
</evidence>
<feature type="domain" description="Malectin-like" evidence="7">
    <location>
        <begin position="113"/>
        <end position="210"/>
    </location>
</feature>
<keyword evidence="8" id="KW-0808">Transferase</keyword>
<feature type="chain" id="PRO_5019398998" evidence="6">
    <location>
        <begin position="24"/>
        <end position="214"/>
    </location>
</feature>
<evidence type="ECO:0000256" key="5">
    <source>
        <dbReference type="ARBA" id="ARBA00023136"/>
    </source>
</evidence>
<evidence type="ECO:0000256" key="2">
    <source>
        <dbReference type="ARBA" id="ARBA00022692"/>
    </source>
</evidence>